<evidence type="ECO:0000313" key="3">
    <source>
        <dbReference type="EnsemblMetazoa" id="Aqu2.1.17151_001"/>
    </source>
</evidence>
<dbReference type="PANTHER" id="PTHR45737">
    <property type="entry name" value="VON WILLEBRAND FACTOR A DOMAIN-CONTAINING PROTEIN 5A"/>
    <property type="match status" value="1"/>
</dbReference>
<dbReference type="Pfam" id="PF08487">
    <property type="entry name" value="VIT"/>
    <property type="match status" value="1"/>
</dbReference>
<protein>
    <recommendedName>
        <fullName evidence="2">VIT domain-containing protein</fullName>
    </recommendedName>
</protein>
<feature type="compositionally biased region" description="Polar residues" evidence="1">
    <location>
        <begin position="429"/>
        <end position="442"/>
    </location>
</feature>
<dbReference type="OrthoDB" id="1729737at2759"/>
<dbReference type="PANTHER" id="PTHR45737:SF6">
    <property type="entry name" value="VON WILLEBRAND FACTOR A DOMAIN-CONTAINING PROTEIN 5A"/>
    <property type="match status" value="1"/>
</dbReference>
<feature type="region of interest" description="Disordered" evidence="1">
    <location>
        <begin position="423"/>
        <end position="442"/>
    </location>
</feature>
<dbReference type="EnsemblMetazoa" id="Aqu2.1.17151_001">
    <property type="protein sequence ID" value="Aqu2.1.17151_001"/>
    <property type="gene ID" value="Aqu2.1.17151"/>
</dbReference>
<dbReference type="InParanoid" id="A0A1X7TQ34"/>
<dbReference type="OMA" id="PSPGVCC"/>
<dbReference type="STRING" id="400682.A0A1X7TQ34"/>
<feature type="region of interest" description="Disordered" evidence="1">
    <location>
        <begin position="154"/>
        <end position="176"/>
    </location>
</feature>
<dbReference type="AlphaFoldDB" id="A0A1X7TQ34"/>
<dbReference type="PROSITE" id="PS51468">
    <property type="entry name" value="VIT"/>
    <property type="match status" value="1"/>
</dbReference>
<reference evidence="3" key="1">
    <citation type="submission" date="2017-05" db="UniProtKB">
        <authorList>
            <consortium name="EnsemblMetazoa"/>
        </authorList>
    </citation>
    <scope>IDENTIFICATION</scope>
</reference>
<organism evidence="3">
    <name type="scientific">Amphimedon queenslandica</name>
    <name type="common">Sponge</name>
    <dbReference type="NCBI Taxonomy" id="400682"/>
    <lineage>
        <taxon>Eukaryota</taxon>
        <taxon>Metazoa</taxon>
        <taxon>Porifera</taxon>
        <taxon>Demospongiae</taxon>
        <taxon>Heteroscleromorpha</taxon>
        <taxon>Haplosclerida</taxon>
        <taxon>Niphatidae</taxon>
        <taxon>Amphimedon</taxon>
    </lineage>
</organism>
<sequence>MSKKSPFGLLVPGKDVRIPLESVGISGEIKGYVASLEATLTYRNGSDDPLEVSFRFPVDEGVAVVGLEAKIAGRTICGVVQEKEEARANYDDAIASGMTAAIGEEKTQDIFSLSLGNLPPKGEAVLILKLVEELPLEGESVRFSLPSVLKPRYTPSGSTDPLAPIPATGGSSGTGGKAMTGTATLSGNILGRPIEHVIGFSVTGGESDNGMPVVHQLAAKGLIRDWEGEGDKKKGDIIKMSTESGVVSSYTAYIAIDEEQDKPIAGAMKTWDLTAVGSSLSVSFKNAHAKPKRFTLSAFGSPKEAAPPLMRSAAKKKYAAASSPRVITEPLQSHVASSDFLLARRLMRSSAIPPSSVTGIDEPLIPLGAIDPLGLMERTRLMKSSTIPPKYDDQYLSSSAVTDSMESLESSNSDDEECIAPAPRMKSAARNSSRSQPGPSRGLSQLISLQAAEGFWILNDSLVSLTGVSLSVLKSACPDGVSVNVWATVLALVLLEKRFNSQRDEWELVAMKAEMWVQAQPLTSTIESLKATASQTVK</sequence>
<dbReference type="eggNOG" id="ENOG502QRPK">
    <property type="taxonomic scope" value="Eukaryota"/>
</dbReference>
<dbReference type="InterPro" id="IPR013694">
    <property type="entry name" value="VIT"/>
</dbReference>
<dbReference type="SMART" id="SM00609">
    <property type="entry name" value="VIT"/>
    <property type="match status" value="1"/>
</dbReference>
<evidence type="ECO:0000259" key="2">
    <source>
        <dbReference type="PROSITE" id="PS51468"/>
    </source>
</evidence>
<evidence type="ECO:0000256" key="1">
    <source>
        <dbReference type="SAM" id="MobiDB-lite"/>
    </source>
</evidence>
<accession>A0A1X7TQ34</accession>
<proteinExistence type="predicted"/>
<feature type="domain" description="VIT" evidence="2">
    <location>
        <begin position="4"/>
        <end position="132"/>
    </location>
</feature>
<name>A0A1X7TQ34_AMPQE</name>